<evidence type="ECO:0000259" key="5">
    <source>
        <dbReference type="Pfam" id="PF00884"/>
    </source>
</evidence>
<dbReference type="Pfam" id="PF00884">
    <property type="entry name" value="Sulfatase"/>
    <property type="match status" value="1"/>
</dbReference>
<dbReference type="EMBL" id="CAAHFG010000001">
    <property type="protein sequence ID" value="VGO12680.1"/>
    <property type="molecule type" value="Genomic_DNA"/>
</dbReference>
<organism evidence="6 7">
    <name type="scientific">Pontiella desulfatans</name>
    <dbReference type="NCBI Taxonomy" id="2750659"/>
    <lineage>
        <taxon>Bacteria</taxon>
        <taxon>Pseudomonadati</taxon>
        <taxon>Kiritimatiellota</taxon>
        <taxon>Kiritimatiellia</taxon>
        <taxon>Kiritimatiellales</taxon>
        <taxon>Pontiellaceae</taxon>
        <taxon>Pontiella</taxon>
    </lineage>
</organism>
<reference evidence="6 7" key="1">
    <citation type="submission" date="2019-04" db="EMBL/GenBank/DDBJ databases">
        <authorList>
            <person name="Van Vliet M D."/>
        </authorList>
    </citation>
    <scope>NUCLEOTIDE SEQUENCE [LARGE SCALE GENOMIC DNA]</scope>
    <source>
        <strain evidence="6 7">F1</strain>
    </source>
</reference>
<evidence type="ECO:0000313" key="7">
    <source>
        <dbReference type="Proteomes" id="UP000366872"/>
    </source>
</evidence>
<dbReference type="CDD" id="cd16025">
    <property type="entry name" value="PAS_like"/>
    <property type="match status" value="1"/>
</dbReference>
<feature type="region of interest" description="Disordered" evidence="3">
    <location>
        <begin position="543"/>
        <end position="583"/>
    </location>
</feature>
<evidence type="ECO:0000256" key="3">
    <source>
        <dbReference type="SAM" id="MobiDB-lite"/>
    </source>
</evidence>
<feature type="compositionally biased region" description="Basic residues" evidence="3">
    <location>
        <begin position="548"/>
        <end position="558"/>
    </location>
</feature>
<dbReference type="FunFam" id="3.40.720.10:FF:000047">
    <property type="entry name" value="Arylsulfatase"/>
    <property type="match status" value="1"/>
</dbReference>
<proteinExistence type="inferred from homology"/>
<keyword evidence="7" id="KW-1185">Reference proteome</keyword>
<protein>
    <submittedName>
        <fullName evidence="6">Arylsulfatase</fullName>
    </submittedName>
</protein>
<dbReference type="Gene3D" id="3.40.720.10">
    <property type="entry name" value="Alkaline Phosphatase, subunit A"/>
    <property type="match status" value="1"/>
</dbReference>
<evidence type="ECO:0000256" key="2">
    <source>
        <dbReference type="ARBA" id="ARBA00022801"/>
    </source>
</evidence>
<evidence type="ECO:0000256" key="4">
    <source>
        <dbReference type="SAM" id="SignalP"/>
    </source>
</evidence>
<keyword evidence="4" id="KW-0732">Signal</keyword>
<dbReference type="GO" id="GO:0004065">
    <property type="term" value="F:arylsulfatase activity"/>
    <property type="evidence" value="ECO:0007669"/>
    <property type="project" value="TreeGrafter"/>
</dbReference>
<gene>
    <name evidence="6" type="primary">atsA_57</name>
    <name evidence="6" type="ORF">PDESU_01233</name>
</gene>
<dbReference type="Gene3D" id="3.30.1120.10">
    <property type="match status" value="1"/>
</dbReference>
<evidence type="ECO:0000256" key="1">
    <source>
        <dbReference type="ARBA" id="ARBA00008779"/>
    </source>
</evidence>
<feature type="signal peptide" evidence="4">
    <location>
        <begin position="1"/>
        <end position="35"/>
    </location>
</feature>
<name>A0A6C2TYC2_PONDE</name>
<accession>A0A6C2TYC2</accession>
<dbReference type="InterPro" id="IPR000917">
    <property type="entry name" value="Sulfatase_N"/>
</dbReference>
<feature type="domain" description="Sulfatase N-terminal" evidence="5">
    <location>
        <begin position="39"/>
        <end position="440"/>
    </location>
</feature>
<keyword evidence="2" id="KW-0378">Hydrolase</keyword>
<evidence type="ECO:0000313" key="6">
    <source>
        <dbReference type="EMBL" id="VGO12680.1"/>
    </source>
</evidence>
<dbReference type="PANTHER" id="PTHR42693">
    <property type="entry name" value="ARYLSULFATASE FAMILY MEMBER"/>
    <property type="match status" value="1"/>
</dbReference>
<dbReference type="InterPro" id="IPR050738">
    <property type="entry name" value="Sulfatase"/>
</dbReference>
<dbReference type="SUPFAM" id="SSF53649">
    <property type="entry name" value="Alkaline phosphatase-like"/>
    <property type="match status" value="1"/>
</dbReference>
<sequence length="583" mass="66141">MEDYAHAASHSIKVKKVKMKNWILSLLLLTGAAQAAEKPNMILIMVDDMGFSDVGCYGGEIETPNIDRLAAQGVRFSRFYNGSRCCPTRASLMTGLHSHLTGIGHMTNSPNKENHDAGEQFSSYRGFLNRNCVTLAEALKPAGYATLMTGKWHLGYNHKNRWPLQRGFEKYYGCISGATRFFYPYDARGMTFGNEPDKELKSTTDRPFYTTDAFTDHAIRFIQEEQQGKDRPFFLYLAYTAPHWPHQAHEEDIAKYAGNYMMGWDALREQRYQRQIELGLIKPEWKLSPRDKKVPAWDTLNAEKQKVMDMRMAVYAAMIDRIDQNIGKLVQTLEKSGQLDNTLILFLSDNGACAEGPPLGRGEIMDPEKRNQQTNNNYGAAWANVSSTPFQLYKHYTHEGGAATPFFMHWPKRIQPQADWYESPAQLIDVMPTLLDLAGATYPQAVDGNKIYPLRGVSLAPAFDGKPIQRTAPMFSEHEKNAFMMDGDWKLVGRGVAAPEGVLVSKWELYNLAEDRTELNDLSGKYPERLAEMSRAWNKWADQDRVYPKPRPRKKKQKQSGVPAHCGMRNSGTSEKVLDKHAE</sequence>
<dbReference type="InterPro" id="IPR017850">
    <property type="entry name" value="Alkaline_phosphatase_core_sf"/>
</dbReference>
<dbReference type="PANTHER" id="PTHR42693:SF53">
    <property type="entry name" value="ENDO-4-O-SULFATASE"/>
    <property type="match status" value="1"/>
</dbReference>
<comment type="similarity">
    <text evidence="1">Belongs to the sulfatase family.</text>
</comment>
<feature type="chain" id="PRO_5028888941" evidence="4">
    <location>
        <begin position="36"/>
        <end position="583"/>
    </location>
</feature>
<dbReference type="AlphaFoldDB" id="A0A6C2TYC2"/>
<dbReference type="Proteomes" id="UP000366872">
    <property type="component" value="Unassembled WGS sequence"/>
</dbReference>